<evidence type="ECO:0000256" key="1">
    <source>
        <dbReference type="SAM" id="MobiDB-lite"/>
    </source>
</evidence>
<gene>
    <name evidence="2" type="ORF">LSALG_LOCUS11302</name>
</gene>
<feature type="region of interest" description="Disordered" evidence="1">
    <location>
        <begin position="112"/>
        <end position="210"/>
    </location>
</feature>
<protein>
    <submittedName>
        <fullName evidence="2">Uncharacterized protein</fullName>
    </submittedName>
</protein>
<dbReference type="EMBL" id="OX465078">
    <property type="protein sequence ID" value="CAI9271020.1"/>
    <property type="molecule type" value="Genomic_DNA"/>
</dbReference>
<reference evidence="2" key="1">
    <citation type="submission" date="2023-04" db="EMBL/GenBank/DDBJ databases">
        <authorList>
            <person name="Vijverberg K."/>
            <person name="Xiong W."/>
            <person name="Schranz E."/>
        </authorList>
    </citation>
    <scope>NUCLEOTIDE SEQUENCE</scope>
</reference>
<sequence>MKLNELSEEPLVLPPSELLITQSGHQIISSISNKEDPIKDKGKKIATKENNPLKCSKTSEGWCKEQMQESLEESIWIQELNHNTNRTLGICPFSKKESYMISILLEAKDGEFAEKPGPSSTKGEKVSETEETPLNKDNRHPPRSESPLRSRSKSKSSFGTNDDEEEESFTNESPMSHPRRTLSSPKKTPPPQSAKKPLSKASDSRTIIVQ</sequence>
<organism evidence="2 3">
    <name type="scientific">Lactuca saligna</name>
    <name type="common">Willowleaf lettuce</name>
    <dbReference type="NCBI Taxonomy" id="75948"/>
    <lineage>
        <taxon>Eukaryota</taxon>
        <taxon>Viridiplantae</taxon>
        <taxon>Streptophyta</taxon>
        <taxon>Embryophyta</taxon>
        <taxon>Tracheophyta</taxon>
        <taxon>Spermatophyta</taxon>
        <taxon>Magnoliopsida</taxon>
        <taxon>eudicotyledons</taxon>
        <taxon>Gunneridae</taxon>
        <taxon>Pentapetalae</taxon>
        <taxon>asterids</taxon>
        <taxon>campanulids</taxon>
        <taxon>Asterales</taxon>
        <taxon>Asteraceae</taxon>
        <taxon>Cichorioideae</taxon>
        <taxon>Cichorieae</taxon>
        <taxon>Lactucinae</taxon>
        <taxon>Lactuca</taxon>
    </lineage>
</organism>
<dbReference type="Proteomes" id="UP001177003">
    <property type="component" value="Chromosome 2"/>
</dbReference>
<keyword evidence="3" id="KW-1185">Reference proteome</keyword>
<name>A0AA35YAB1_LACSI</name>
<evidence type="ECO:0000313" key="2">
    <source>
        <dbReference type="EMBL" id="CAI9271020.1"/>
    </source>
</evidence>
<feature type="compositionally biased region" description="Basic and acidic residues" evidence="1">
    <location>
        <begin position="122"/>
        <end position="148"/>
    </location>
</feature>
<evidence type="ECO:0000313" key="3">
    <source>
        <dbReference type="Proteomes" id="UP001177003"/>
    </source>
</evidence>
<proteinExistence type="predicted"/>
<accession>A0AA35YAB1</accession>
<dbReference type="AlphaFoldDB" id="A0AA35YAB1"/>